<feature type="signal peptide" evidence="4">
    <location>
        <begin position="1"/>
        <end position="20"/>
    </location>
</feature>
<evidence type="ECO:0000256" key="2">
    <source>
        <dbReference type="ARBA" id="ARBA00022729"/>
    </source>
</evidence>
<feature type="region of interest" description="Disordered" evidence="3">
    <location>
        <begin position="18"/>
        <end position="95"/>
    </location>
</feature>
<accession>A0ABP8HUS1</accession>
<proteinExistence type="predicted"/>
<reference evidence="6" key="1">
    <citation type="journal article" date="2019" name="Int. J. Syst. Evol. Microbiol.">
        <title>The Global Catalogue of Microorganisms (GCM) 10K type strain sequencing project: providing services to taxonomists for standard genome sequencing and annotation.</title>
        <authorList>
            <consortium name="The Broad Institute Genomics Platform"/>
            <consortium name="The Broad Institute Genome Sequencing Center for Infectious Disease"/>
            <person name="Wu L."/>
            <person name="Ma J."/>
        </authorList>
    </citation>
    <scope>NUCLEOTIDE SEQUENCE [LARGE SCALE GENOMIC DNA]</scope>
    <source>
        <strain evidence="6">JCM 17919</strain>
    </source>
</reference>
<name>A0ABP8HUS1_9BACT</name>
<dbReference type="InterPro" id="IPR012640">
    <property type="entry name" value="Membr_lipoprot_lipid_attach_CS"/>
</dbReference>
<dbReference type="PROSITE" id="PS51257">
    <property type="entry name" value="PROKAR_LIPOPROTEIN"/>
    <property type="match status" value="1"/>
</dbReference>
<comment type="caution">
    <text evidence="5">The sequence shown here is derived from an EMBL/GenBank/DDBJ whole genome shotgun (WGS) entry which is preliminary data.</text>
</comment>
<sequence>MKRILFSALIGLALAGCSNATDGNANTDTTNFSPDTGAASAVNDTAKHINTASGEYPNDTIPQHNVKGDVRSSSPSPTQDRSTTPGNDSARQRQY</sequence>
<feature type="compositionally biased region" description="Low complexity" evidence="3">
    <location>
        <begin position="19"/>
        <end position="31"/>
    </location>
</feature>
<keyword evidence="6" id="KW-1185">Reference proteome</keyword>
<keyword evidence="2 4" id="KW-0732">Signal</keyword>
<evidence type="ECO:0000256" key="3">
    <source>
        <dbReference type="SAM" id="MobiDB-lite"/>
    </source>
</evidence>
<dbReference type="EMBL" id="BAABGY010000020">
    <property type="protein sequence ID" value="GAA4344857.1"/>
    <property type="molecule type" value="Genomic_DNA"/>
</dbReference>
<gene>
    <name evidence="5" type="ORF">GCM10023184_46520</name>
</gene>
<dbReference type="RefSeq" id="WP_345258450.1">
    <property type="nucleotide sequence ID" value="NZ_BAABGY010000020.1"/>
</dbReference>
<dbReference type="Pfam" id="PF08139">
    <property type="entry name" value="LPAM_1"/>
    <property type="match status" value="1"/>
</dbReference>
<evidence type="ECO:0000256" key="4">
    <source>
        <dbReference type="SAM" id="SignalP"/>
    </source>
</evidence>
<dbReference type="Proteomes" id="UP001501725">
    <property type="component" value="Unassembled WGS sequence"/>
</dbReference>
<feature type="compositionally biased region" description="Polar residues" evidence="3">
    <location>
        <begin position="71"/>
        <end position="95"/>
    </location>
</feature>
<evidence type="ECO:0000313" key="5">
    <source>
        <dbReference type="EMBL" id="GAA4344857.1"/>
    </source>
</evidence>
<evidence type="ECO:0000313" key="6">
    <source>
        <dbReference type="Proteomes" id="UP001501725"/>
    </source>
</evidence>
<organism evidence="5 6">
    <name type="scientific">Flaviaesturariibacter amylovorans</name>
    <dbReference type="NCBI Taxonomy" id="1084520"/>
    <lineage>
        <taxon>Bacteria</taxon>
        <taxon>Pseudomonadati</taxon>
        <taxon>Bacteroidota</taxon>
        <taxon>Chitinophagia</taxon>
        <taxon>Chitinophagales</taxon>
        <taxon>Chitinophagaceae</taxon>
        <taxon>Flaviaestuariibacter</taxon>
    </lineage>
</organism>
<feature type="chain" id="PRO_5045124755" description="Type IV secretion system putative lipoprotein virB7" evidence="4">
    <location>
        <begin position="21"/>
        <end position="95"/>
    </location>
</feature>
<protein>
    <recommendedName>
        <fullName evidence="1">Type IV secretion system putative lipoprotein virB7</fullName>
    </recommendedName>
</protein>
<evidence type="ECO:0000256" key="1">
    <source>
        <dbReference type="ARBA" id="ARBA00017922"/>
    </source>
</evidence>